<keyword evidence="1" id="KW-0732">Signal</keyword>
<evidence type="ECO:0000313" key="3">
    <source>
        <dbReference type="Proteomes" id="UP000613768"/>
    </source>
</evidence>
<dbReference type="Proteomes" id="UP000613768">
    <property type="component" value="Unassembled WGS sequence"/>
</dbReference>
<protein>
    <recommendedName>
        <fullName evidence="4">Lipoprotein</fullName>
    </recommendedName>
</protein>
<dbReference type="RefSeq" id="WP_192031738.1">
    <property type="nucleotide sequence ID" value="NZ_JACYTR010000128.1"/>
</dbReference>
<feature type="chain" id="PRO_5043442117" description="Lipoprotein" evidence="1">
    <location>
        <begin position="19"/>
        <end position="237"/>
    </location>
</feature>
<evidence type="ECO:0008006" key="4">
    <source>
        <dbReference type="Google" id="ProtNLM"/>
    </source>
</evidence>
<organism evidence="2 3">
    <name type="scientific">Pseudomarimonas arenosa</name>
    <dbReference type="NCBI Taxonomy" id="2774145"/>
    <lineage>
        <taxon>Bacteria</taxon>
        <taxon>Pseudomonadati</taxon>
        <taxon>Pseudomonadota</taxon>
        <taxon>Gammaproteobacteria</taxon>
        <taxon>Lysobacterales</taxon>
        <taxon>Lysobacteraceae</taxon>
        <taxon>Pseudomarimonas</taxon>
    </lineage>
</organism>
<name>A0AAW3ZRJ6_9GAMM</name>
<dbReference type="EMBL" id="JACYTR010000128">
    <property type="protein sequence ID" value="MBD8528323.1"/>
    <property type="molecule type" value="Genomic_DNA"/>
</dbReference>
<comment type="caution">
    <text evidence="2">The sequence shown here is derived from an EMBL/GenBank/DDBJ whole genome shotgun (WGS) entry which is preliminary data.</text>
</comment>
<accession>A0AAW3ZRJ6</accession>
<gene>
    <name evidence="2" type="ORF">IFO71_21470</name>
</gene>
<sequence>MGLLAVLALSIACSPVGAEVSFASDQLVCSRESEAWKSNGEIAMCLPSDFGQGEESVDGDVWEVSNGKVRIEIVRGLDSPSNWGTVEVVGSISVLGRPVELLVVRDWKGIEYNSVYFDSMPPDGSSLFVGIVDSNQLSADQVKAYIRTLKFVNFPDDLEAKYSCDQGRAMVDITNGIGESSRVGVGDRVGWRRGVMVKLSCDGFEIEYFDSSTGTWGIEKVPVSGCAVSPGSCSGEK</sequence>
<keyword evidence="3" id="KW-1185">Reference proteome</keyword>
<proteinExistence type="predicted"/>
<dbReference type="AlphaFoldDB" id="A0AAW3ZRJ6"/>
<reference evidence="2 3" key="1">
    <citation type="submission" date="2020-09" db="EMBL/GenBank/DDBJ databases">
        <title>Pseudoxanthomonas sp. CAU 1598 isolated from sand of Yaerae Beach.</title>
        <authorList>
            <person name="Kim W."/>
        </authorList>
    </citation>
    <scope>NUCLEOTIDE SEQUENCE [LARGE SCALE GENOMIC DNA]</scope>
    <source>
        <strain evidence="2 3">CAU 1598</strain>
    </source>
</reference>
<feature type="signal peptide" evidence="1">
    <location>
        <begin position="1"/>
        <end position="18"/>
    </location>
</feature>
<evidence type="ECO:0000256" key="1">
    <source>
        <dbReference type="SAM" id="SignalP"/>
    </source>
</evidence>
<evidence type="ECO:0000313" key="2">
    <source>
        <dbReference type="EMBL" id="MBD8528323.1"/>
    </source>
</evidence>